<protein>
    <recommendedName>
        <fullName evidence="3">MULE transposase domain-containing protein</fullName>
    </recommendedName>
</protein>
<comment type="caution">
    <text evidence="1">The sequence shown here is derived from an EMBL/GenBank/DDBJ whole genome shotgun (WGS) entry which is preliminary data.</text>
</comment>
<accession>A0AAN7PCI1</accession>
<sequence length="235" mass="27138">MINLIKEIEPNLNPSKISCDYELAAVNAFKGGFPNAHILGCFFHLTRNLRKHLGELHLMGRYNNDANFAIEARMITSLAFVPIDDLDTAIDELANVLPLELQPILQWFEDAYVGRPNRRGNGRRPAIFPPEVWSVYDRVLNDVDRTNNHAEAAHRRLCTELSMTHPTIWKFIDVLKTIQSGRDVYLEQLIAGREPPPKKRKYVEADRRIKSMVENYNRNIIDFLRGISHNYKMNA</sequence>
<dbReference type="Proteomes" id="UP001353858">
    <property type="component" value="Unassembled WGS sequence"/>
</dbReference>
<organism evidence="1 2">
    <name type="scientific">Aquatica leii</name>
    <dbReference type="NCBI Taxonomy" id="1421715"/>
    <lineage>
        <taxon>Eukaryota</taxon>
        <taxon>Metazoa</taxon>
        <taxon>Ecdysozoa</taxon>
        <taxon>Arthropoda</taxon>
        <taxon>Hexapoda</taxon>
        <taxon>Insecta</taxon>
        <taxon>Pterygota</taxon>
        <taxon>Neoptera</taxon>
        <taxon>Endopterygota</taxon>
        <taxon>Coleoptera</taxon>
        <taxon>Polyphaga</taxon>
        <taxon>Elateriformia</taxon>
        <taxon>Elateroidea</taxon>
        <taxon>Lampyridae</taxon>
        <taxon>Luciolinae</taxon>
        <taxon>Aquatica</taxon>
    </lineage>
</organism>
<name>A0AAN7PCI1_9COLE</name>
<proteinExistence type="predicted"/>
<dbReference type="EMBL" id="JARPUR010000003">
    <property type="protein sequence ID" value="KAK4879731.1"/>
    <property type="molecule type" value="Genomic_DNA"/>
</dbReference>
<gene>
    <name evidence="1" type="ORF">RN001_007877</name>
</gene>
<evidence type="ECO:0008006" key="3">
    <source>
        <dbReference type="Google" id="ProtNLM"/>
    </source>
</evidence>
<reference evidence="2" key="1">
    <citation type="submission" date="2023-01" db="EMBL/GenBank/DDBJ databases">
        <title>Key to firefly adult light organ development and bioluminescence: homeobox transcription factors regulate luciferase expression and transportation to peroxisome.</title>
        <authorList>
            <person name="Fu X."/>
        </authorList>
    </citation>
    <scope>NUCLEOTIDE SEQUENCE [LARGE SCALE GENOMIC DNA]</scope>
</reference>
<keyword evidence="2" id="KW-1185">Reference proteome</keyword>
<dbReference type="AlphaFoldDB" id="A0AAN7PCI1"/>
<evidence type="ECO:0000313" key="2">
    <source>
        <dbReference type="Proteomes" id="UP001353858"/>
    </source>
</evidence>
<evidence type="ECO:0000313" key="1">
    <source>
        <dbReference type="EMBL" id="KAK4879731.1"/>
    </source>
</evidence>